<gene>
    <name evidence="10" type="primary">dsbC</name>
    <name evidence="10" type="ordered locus">TERTU_1163</name>
</gene>
<evidence type="ECO:0000256" key="2">
    <source>
        <dbReference type="ARBA" id="ARBA00009813"/>
    </source>
</evidence>
<evidence type="ECO:0000256" key="6">
    <source>
        <dbReference type="ARBA" id="ARBA00023284"/>
    </source>
</evidence>
<comment type="function">
    <text evidence="7">Required for disulfide bond formation in some periplasmic proteins. Acts by transferring its disulfide bond to other proteins and is reduced in the process.</text>
</comment>
<dbReference type="STRING" id="377629.TERTU_1163"/>
<comment type="subcellular location">
    <subcellularLocation>
        <location evidence="1 7">Periplasm</location>
    </subcellularLocation>
</comment>
<keyword evidence="6 7" id="KW-0676">Redox-active center</keyword>
<dbReference type="AlphaFoldDB" id="C5BR77"/>
<evidence type="ECO:0000256" key="5">
    <source>
        <dbReference type="ARBA" id="ARBA00023157"/>
    </source>
</evidence>
<dbReference type="SUPFAM" id="SSF54423">
    <property type="entry name" value="DsbC/DsbG N-terminal domain-like"/>
    <property type="match status" value="1"/>
</dbReference>
<dbReference type="EMBL" id="CP001614">
    <property type="protein sequence ID" value="ACR11445.1"/>
    <property type="molecule type" value="Genomic_DNA"/>
</dbReference>
<dbReference type="PANTHER" id="PTHR35272:SF3">
    <property type="entry name" value="THIOL:DISULFIDE INTERCHANGE PROTEIN DSBC"/>
    <property type="match status" value="1"/>
</dbReference>
<keyword evidence="4 7" id="KW-0574">Periplasm</keyword>
<dbReference type="Gene3D" id="3.40.30.10">
    <property type="entry name" value="Glutaredoxin"/>
    <property type="match status" value="1"/>
</dbReference>
<organism evidence="10 11">
    <name type="scientific">Teredinibacter turnerae (strain ATCC 39867 / T7901)</name>
    <dbReference type="NCBI Taxonomy" id="377629"/>
    <lineage>
        <taxon>Bacteria</taxon>
        <taxon>Pseudomonadati</taxon>
        <taxon>Pseudomonadota</taxon>
        <taxon>Gammaproteobacteria</taxon>
        <taxon>Cellvibrionales</taxon>
        <taxon>Cellvibrionaceae</taxon>
        <taxon>Teredinibacter</taxon>
    </lineage>
</organism>
<dbReference type="eggNOG" id="COG1651">
    <property type="taxonomic scope" value="Bacteria"/>
</dbReference>
<evidence type="ECO:0000313" key="11">
    <source>
        <dbReference type="Proteomes" id="UP000009080"/>
    </source>
</evidence>
<keyword evidence="5" id="KW-1015">Disulfide bond</keyword>
<dbReference type="InterPro" id="IPR036249">
    <property type="entry name" value="Thioredoxin-like_sf"/>
</dbReference>
<dbReference type="InterPro" id="IPR009094">
    <property type="entry name" value="DiS-bond_isomerase_DsbC/G_N_sf"/>
</dbReference>
<evidence type="ECO:0000259" key="9">
    <source>
        <dbReference type="Pfam" id="PF13098"/>
    </source>
</evidence>
<dbReference type="PANTHER" id="PTHR35272">
    <property type="entry name" value="THIOL:DISULFIDE INTERCHANGE PROTEIN DSBC-RELATED"/>
    <property type="match status" value="1"/>
</dbReference>
<keyword evidence="10" id="KW-0413">Isomerase</keyword>
<dbReference type="InterPro" id="IPR051470">
    <property type="entry name" value="Thiol:disulfide_interchange"/>
</dbReference>
<dbReference type="Pfam" id="PF13098">
    <property type="entry name" value="Thioredoxin_2"/>
    <property type="match status" value="1"/>
</dbReference>
<sequence>MVALLGLSLAGLISCKSEAESSQASAKDPAPAASATQVSATQAEENIRKSLMVANENLRIRKIQPSVIPGMYEVQIMGKGIIYMEENGQYFIDGQMLHLDGKKIVNVTDESMTGLRKDLLATVNKDDAIVFSPKGEVKASISVFTDVDCGYCQKLHREVPALNDMGIEVRYLAYPRAGLNSMSYQKIASAWCADDPRKALTALKNREDIAMNVCEGNPVASEYELGQQMGVTGTPAIVLDSGVLIPGYMPAKNLAERIGVTSGS</sequence>
<evidence type="ECO:0000256" key="1">
    <source>
        <dbReference type="ARBA" id="ARBA00004418"/>
    </source>
</evidence>
<dbReference type="KEGG" id="ttu:TERTU_1163"/>
<evidence type="ECO:0000256" key="7">
    <source>
        <dbReference type="RuleBase" id="RU364038"/>
    </source>
</evidence>
<keyword evidence="11" id="KW-1185">Reference proteome</keyword>
<dbReference type="HOGENOM" id="CLU_083593_0_0_6"/>
<dbReference type="InterPro" id="IPR033954">
    <property type="entry name" value="DiS-bond_Isoase_DsbC/G"/>
</dbReference>
<comment type="similarity">
    <text evidence="2 7">Belongs to the thioredoxin family. DsbC subfamily.</text>
</comment>
<feature type="domain" description="Thioredoxin-like fold" evidence="9">
    <location>
        <begin position="134"/>
        <end position="256"/>
    </location>
</feature>
<reference evidence="10 11" key="1">
    <citation type="journal article" date="2009" name="PLoS ONE">
        <title>The complete genome of Teredinibacter turnerae T7901: an intracellular endosymbiont of marine wood-boring bivalves (shipworms).</title>
        <authorList>
            <person name="Yang J.C."/>
            <person name="Madupu R."/>
            <person name="Durkin A.S."/>
            <person name="Ekborg N.A."/>
            <person name="Pedamallu C.S."/>
            <person name="Hostetler J.B."/>
            <person name="Radune D."/>
            <person name="Toms B.S."/>
            <person name="Henrissat B."/>
            <person name="Coutinho P.M."/>
            <person name="Schwarz S."/>
            <person name="Field L."/>
            <person name="Trindade-Silva A.E."/>
            <person name="Soares C.A.G."/>
            <person name="Elshahawi S."/>
            <person name="Hanora A."/>
            <person name="Schmidt E.W."/>
            <person name="Haygood M.G."/>
            <person name="Posfai J."/>
            <person name="Benner J."/>
            <person name="Madinger C."/>
            <person name="Nove J."/>
            <person name="Anton B."/>
            <person name="Chaudhary K."/>
            <person name="Foster J."/>
            <person name="Holman A."/>
            <person name="Kumar S."/>
            <person name="Lessard P.A."/>
            <person name="Luyten Y.A."/>
            <person name="Slatko B."/>
            <person name="Wood N."/>
            <person name="Wu B."/>
            <person name="Teplitski M."/>
            <person name="Mougous J.D."/>
            <person name="Ward N."/>
            <person name="Eisen J.A."/>
            <person name="Badger J.H."/>
            <person name="Distel D.L."/>
        </authorList>
    </citation>
    <scope>NUCLEOTIDE SEQUENCE [LARGE SCALE GENOMIC DNA]</scope>
    <source>
        <strain evidence="11">ATCC 39867 / T7901</strain>
    </source>
</reference>
<evidence type="ECO:0000313" key="10">
    <source>
        <dbReference type="EMBL" id="ACR11445.1"/>
    </source>
</evidence>
<dbReference type="SUPFAM" id="SSF52833">
    <property type="entry name" value="Thioredoxin-like"/>
    <property type="match status" value="1"/>
</dbReference>
<dbReference type="GO" id="GO:0042597">
    <property type="term" value="C:periplasmic space"/>
    <property type="evidence" value="ECO:0007669"/>
    <property type="project" value="UniProtKB-SubCell"/>
</dbReference>
<dbReference type="Pfam" id="PF10411">
    <property type="entry name" value="DsbC_N"/>
    <property type="match status" value="1"/>
</dbReference>
<dbReference type="GO" id="GO:0016853">
    <property type="term" value="F:isomerase activity"/>
    <property type="evidence" value="ECO:0007669"/>
    <property type="project" value="UniProtKB-KW"/>
</dbReference>
<dbReference type="InterPro" id="IPR012336">
    <property type="entry name" value="Thioredoxin-like_fold"/>
</dbReference>
<dbReference type="CDD" id="cd03020">
    <property type="entry name" value="DsbA_DsbC_DsbG"/>
    <property type="match status" value="1"/>
</dbReference>
<proteinExistence type="inferred from homology"/>
<dbReference type="Proteomes" id="UP000009080">
    <property type="component" value="Chromosome"/>
</dbReference>
<keyword evidence="3 7" id="KW-0732">Signal</keyword>
<accession>C5BR77</accession>
<feature type="domain" description="Disulphide bond isomerase DsbC/G N-terminal" evidence="8">
    <location>
        <begin position="39"/>
        <end position="108"/>
    </location>
</feature>
<dbReference type="Gene3D" id="3.10.450.70">
    <property type="entry name" value="Disulphide bond isomerase, DsbC/G, N-terminal"/>
    <property type="match status" value="1"/>
</dbReference>
<name>C5BR77_TERTT</name>
<evidence type="ECO:0000259" key="8">
    <source>
        <dbReference type="Pfam" id="PF10411"/>
    </source>
</evidence>
<evidence type="ECO:0000256" key="4">
    <source>
        <dbReference type="ARBA" id="ARBA00022764"/>
    </source>
</evidence>
<evidence type="ECO:0000256" key="3">
    <source>
        <dbReference type="ARBA" id="ARBA00022729"/>
    </source>
</evidence>
<protein>
    <recommendedName>
        <fullName evidence="7">Thiol:disulfide interchange protein</fullName>
    </recommendedName>
</protein>
<dbReference type="InterPro" id="IPR018950">
    <property type="entry name" value="DiS-bond_isomerase_DsbC/G_N"/>
</dbReference>